<evidence type="ECO:0000313" key="1">
    <source>
        <dbReference type="EMBL" id="SNQ48094.1"/>
    </source>
</evidence>
<dbReference type="Proteomes" id="UP000234331">
    <property type="component" value="Unassembled WGS sequence"/>
</dbReference>
<organism evidence="1 2">
    <name type="scientific">Frankia canadensis</name>
    <dbReference type="NCBI Taxonomy" id="1836972"/>
    <lineage>
        <taxon>Bacteria</taxon>
        <taxon>Bacillati</taxon>
        <taxon>Actinomycetota</taxon>
        <taxon>Actinomycetes</taxon>
        <taxon>Frankiales</taxon>
        <taxon>Frankiaceae</taxon>
        <taxon>Frankia</taxon>
    </lineage>
</organism>
<dbReference type="EMBL" id="FZMO01000135">
    <property type="protein sequence ID" value="SNQ48094.1"/>
    <property type="molecule type" value="Genomic_DNA"/>
</dbReference>
<accession>A0A2I2KR04</accession>
<name>A0A2I2KR04_9ACTN</name>
<evidence type="ECO:0000313" key="2">
    <source>
        <dbReference type="Proteomes" id="UP000234331"/>
    </source>
</evidence>
<dbReference type="NCBIfam" id="NF033521">
    <property type="entry name" value="lasso_leader_L3"/>
    <property type="match status" value="1"/>
</dbReference>
<proteinExistence type="predicted"/>
<keyword evidence="2" id="KW-1185">Reference proteome</keyword>
<protein>
    <submittedName>
        <fullName evidence="1">Uncharacterized protein</fullName>
    </submittedName>
</protein>
<reference evidence="1 2" key="1">
    <citation type="submission" date="2017-06" db="EMBL/GenBank/DDBJ databases">
        <authorList>
            <person name="Kim H.J."/>
            <person name="Triplett B.A."/>
        </authorList>
    </citation>
    <scope>NUCLEOTIDE SEQUENCE [LARGE SCALE GENOMIC DNA]</scope>
    <source>
        <strain evidence="1">FRACA_ARgP5</strain>
    </source>
</reference>
<gene>
    <name evidence="1" type="ORF">FRACA_220034</name>
</gene>
<dbReference type="AlphaFoldDB" id="A0A2I2KR04"/>
<sequence length="62" mass="6619">MMAMYEPPRLAQAGRFSDVTRGRWGWGHDYFHRRFGWGGPGYGGVVGGGPGDGGFVAGGFIV</sequence>